<dbReference type="Pfam" id="PF10098">
    <property type="entry name" value="DUF2336"/>
    <property type="match status" value="1"/>
</dbReference>
<dbReference type="Proteomes" id="UP000441389">
    <property type="component" value="Unassembled WGS sequence"/>
</dbReference>
<sequence length="370" mass="39924">MRLLPLGAKSLGMALTARDGGDAAPTGPDRLLAEAAQVARHADARLTAALNDLFLPDFVRPTDSQRAAMANMLDALVTELDRDLRAGLIARLGEAAPPVLGVARIPIIRPIFDRAGVLRDRELVALLLARAEEHRIAQAIRRVAQISPEPTPAVQLAIAPDVEATLQLAENRRTGSYGEPNVTVADLSAELLHRLIWWAAAALRDYLGRSTTLDAGTRDEAIAAVVASRLAAHDEGQTLEAAAMRAAMALHGDESLLFELFRAGRFSLFVAMLAVRARIDFAPAFMLAADPGIGALAVLLRAVEASTQVAAPVLLQMAAINRLSEAKLEERVNDYLDLELAAAQDAIRPWRLEKAFRHAIADIGRERRQK</sequence>
<keyword evidence="2" id="KW-1185">Reference proteome</keyword>
<dbReference type="InterPro" id="IPR019285">
    <property type="entry name" value="DUF2336"/>
</dbReference>
<name>A0A6I4IYU1_9SPHN</name>
<dbReference type="EMBL" id="WQMS01000006">
    <property type="protein sequence ID" value="MVO77420.1"/>
    <property type="molecule type" value="Genomic_DNA"/>
</dbReference>
<evidence type="ECO:0000313" key="2">
    <source>
        <dbReference type="Proteomes" id="UP000441389"/>
    </source>
</evidence>
<comment type="caution">
    <text evidence="1">The sequence shown here is derived from an EMBL/GenBank/DDBJ whole genome shotgun (WGS) entry which is preliminary data.</text>
</comment>
<proteinExistence type="predicted"/>
<gene>
    <name evidence="1" type="ORF">GON01_05635</name>
</gene>
<accession>A0A6I4IYU1</accession>
<organism evidence="1 2">
    <name type="scientific">Sphingomonas horti</name>
    <dbReference type="NCBI Taxonomy" id="2682842"/>
    <lineage>
        <taxon>Bacteria</taxon>
        <taxon>Pseudomonadati</taxon>
        <taxon>Pseudomonadota</taxon>
        <taxon>Alphaproteobacteria</taxon>
        <taxon>Sphingomonadales</taxon>
        <taxon>Sphingomonadaceae</taxon>
        <taxon>Sphingomonas</taxon>
    </lineage>
</organism>
<evidence type="ECO:0000313" key="1">
    <source>
        <dbReference type="EMBL" id="MVO77420.1"/>
    </source>
</evidence>
<dbReference type="AlphaFoldDB" id="A0A6I4IYU1"/>
<reference evidence="1 2" key="1">
    <citation type="submission" date="2019-12" db="EMBL/GenBank/DDBJ databases">
        <authorList>
            <person name="Huq M.A."/>
        </authorList>
    </citation>
    <scope>NUCLEOTIDE SEQUENCE [LARGE SCALE GENOMIC DNA]</scope>
    <source>
        <strain evidence="1 2">MAH-20</strain>
    </source>
</reference>
<protein>
    <submittedName>
        <fullName evidence="1">DUF2336 domain-containing protein</fullName>
    </submittedName>
</protein>